<feature type="chain" id="PRO_5011766711" description="Peptidase inhibitor family I36" evidence="1">
    <location>
        <begin position="27"/>
        <end position="145"/>
    </location>
</feature>
<name>A0A1H9XS42_9PSEU</name>
<protein>
    <recommendedName>
        <fullName evidence="4">Peptidase inhibitor family I36</fullName>
    </recommendedName>
</protein>
<evidence type="ECO:0000313" key="2">
    <source>
        <dbReference type="EMBL" id="SES48995.1"/>
    </source>
</evidence>
<reference evidence="3" key="1">
    <citation type="submission" date="2016-10" db="EMBL/GenBank/DDBJ databases">
        <authorList>
            <person name="Varghese N."/>
            <person name="Submissions S."/>
        </authorList>
    </citation>
    <scope>NUCLEOTIDE SEQUENCE [LARGE SCALE GENOMIC DNA]</scope>
    <source>
        <strain evidence="3">CGMCC 4.578</strain>
    </source>
</reference>
<feature type="signal peptide" evidence="1">
    <location>
        <begin position="1"/>
        <end position="26"/>
    </location>
</feature>
<evidence type="ECO:0000313" key="3">
    <source>
        <dbReference type="Proteomes" id="UP000199028"/>
    </source>
</evidence>
<proteinExistence type="predicted"/>
<evidence type="ECO:0000256" key="1">
    <source>
        <dbReference type="SAM" id="SignalP"/>
    </source>
</evidence>
<dbReference type="RefSeq" id="WP_143086953.1">
    <property type="nucleotide sequence ID" value="NZ_FOFT01000017.1"/>
</dbReference>
<accession>A0A1H9XS42</accession>
<keyword evidence="3" id="KW-1185">Reference proteome</keyword>
<evidence type="ECO:0008006" key="4">
    <source>
        <dbReference type="Google" id="ProtNLM"/>
    </source>
</evidence>
<sequence length="145" mass="16481">MIKRAMLFALAVLSLSACFSIGSASAAGDQYYLWRTYTKGSIIDDKALALYVNTKEVRANRDGWCFYPGNKNNRRANWSCTVKSTVVEIYAPEPDSSHRHPDGRYYKAHPRAQFNGQLPYCLPSDTSPEGRESPGNFYYCAYWVR</sequence>
<dbReference type="EMBL" id="FOFT01000017">
    <property type="protein sequence ID" value="SES48995.1"/>
    <property type="molecule type" value="Genomic_DNA"/>
</dbReference>
<organism evidence="2 3">
    <name type="scientific">Lentzea flaviverrucosa</name>
    <dbReference type="NCBI Taxonomy" id="200379"/>
    <lineage>
        <taxon>Bacteria</taxon>
        <taxon>Bacillati</taxon>
        <taxon>Actinomycetota</taxon>
        <taxon>Actinomycetes</taxon>
        <taxon>Pseudonocardiales</taxon>
        <taxon>Pseudonocardiaceae</taxon>
        <taxon>Lentzea</taxon>
    </lineage>
</organism>
<dbReference type="PROSITE" id="PS51257">
    <property type="entry name" value="PROKAR_LIPOPROTEIN"/>
    <property type="match status" value="1"/>
</dbReference>
<keyword evidence="1" id="KW-0732">Signal</keyword>
<gene>
    <name evidence="2" type="ORF">SAMN05216195_11734</name>
</gene>
<dbReference type="Proteomes" id="UP000199028">
    <property type="component" value="Unassembled WGS sequence"/>
</dbReference>
<dbReference type="AlphaFoldDB" id="A0A1H9XS42"/>